<dbReference type="AlphaFoldDB" id="A0A485KSD9"/>
<evidence type="ECO:0000256" key="4">
    <source>
        <dbReference type="ARBA" id="ARBA00022801"/>
    </source>
</evidence>
<evidence type="ECO:0000313" key="7">
    <source>
        <dbReference type="EMBL" id="KAF0698424.1"/>
    </source>
</evidence>
<keyword evidence="6" id="KW-0472">Membrane</keyword>
<dbReference type="PANTHER" id="PTHR11802">
    <property type="entry name" value="SERINE PROTEASE FAMILY S10 SERINE CARBOXYPEPTIDASE"/>
    <property type="match status" value="1"/>
</dbReference>
<feature type="transmembrane region" description="Helical" evidence="6">
    <location>
        <begin position="23"/>
        <end position="46"/>
    </location>
</feature>
<dbReference type="InterPro" id="IPR001563">
    <property type="entry name" value="Peptidase_S10"/>
</dbReference>
<proteinExistence type="inferred from homology"/>
<reference evidence="7" key="2">
    <citation type="submission" date="2019-06" db="EMBL/GenBank/DDBJ databases">
        <title>Genomics analysis of Aphanomyces spp. identifies a new class of oomycete effector associated with host adaptation.</title>
        <authorList>
            <person name="Gaulin E."/>
        </authorList>
    </citation>
    <scope>NUCLEOTIDE SEQUENCE</scope>
    <source>
        <strain evidence="7">CBS 578.67</strain>
    </source>
</reference>
<dbReference type="EMBL" id="VJMH01005241">
    <property type="protein sequence ID" value="KAF0698424.1"/>
    <property type="molecule type" value="Genomic_DNA"/>
</dbReference>
<dbReference type="Pfam" id="PF00450">
    <property type="entry name" value="Peptidase_S10"/>
    <property type="match status" value="1"/>
</dbReference>
<evidence type="ECO:0000256" key="1">
    <source>
        <dbReference type="ARBA" id="ARBA00009431"/>
    </source>
</evidence>
<gene>
    <name evidence="8" type="primary">Aste57867_10953</name>
    <name evidence="7" type="ORF">As57867_010913</name>
    <name evidence="8" type="ORF">ASTE57867_10953</name>
</gene>
<dbReference type="OrthoDB" id="443318at2759"/>
<evidence type="ECO:0000256" key="2">
    <source>
        <dbReference type="ARBA" id="ARBA00022645"/>
    </source>
</evidence>
<dbReference type="GO" id="GO:0004185">
    <property type="term" value="F:serine-type carboxypeptidase activity"/>
    <property type="evidence" value="ECO:0007669"/>
    <property type="project" value="InterPro"/>
</dbReference>
<evidence type="ECO:0000256" key="6">
    <source>
        <dbReference type="SAM" id="Phobius"/>
    </source>
</evidence>
<dbReference type="Proteomes" id="UP000332933">
    <property type="component" value="Unassembled WGS sequence"/>
</dbReference>
<reference evidence="8 9" key="1">
    <citation type="submission" date="2019-03" db="EMBL/GenBank/DDBJ databases">
        <authorList>
            <person name="Gaulin E."/>
            <person name="Dumas B."/>
        </authorList>
    </citation>
    <scope>NUCLEOTIDE SEQUENCE [LARGE SCALE GENOMIC DNA]</scope>
    <source>
        <strain evidence="8">CBS 568.67</strain>
    </source>
</reference>
<evidence type="ECO:0000313" key="8">
    <source>
        <dbReference type="EMBL" id="VFT87821.1"/>
    </source>
</evidence>
<keyword evidence="4" id="KW-0378">Hydrolase</keyword>
<accession>A0A485KSD9</accession>
<keyword evidence="3" id="KW-0645">Protease</keyword>
<sequence length="485" mass="53776">MAPVTTPLLKSSRRWASHRQDPWCQVPSLLCLVVGVIGCILFAVGLPQPPNFATMVETVAAPGPLPVFCDTGFQSSGYIRLPHKVNDHYFYWFFESRNDPTTDSVVLWLEGGPGTSSMWSLLDCNGPCTIDANLTTSTNPYSWTNNASVIWLDQPTGVGFSYGVAGDEDATSDDVGRNIFAFLQGWFKKHPAFQSQPFFIAGKSYGGHYVPAAAAYIVDHQLNDNDDDASVVHINLQGIAIGNGLTDTVTQYPMLVEMAADPNAYNITLVTPNELKQMREDANVVAELVKRCQQPNETQACLDTDELWDTTLLEPMTTNPTRNQYDFRQLCDPDCDDFGGAKTEAFLNQPWVRHRLGARKTFSWSNDTLLDAFDVDEEINAVQYVADVLARGVRVLVFAGDADLICDWKGNDAWTKKLQWHGHHEFNAAPVVPLIVDGVWAGDVHATRLLSFVRVFNAGHMVAKDQPAVALALINRFLHHESLDR</sequence>
<organism evidence="8 9">
    <name type="scientific">Aphanomyces stellatus</name>
    <dbReference type="NCBI Taxonomy" id="120398"/>
    <lineage>
        <taxon>Eukaryota</taxon>
        <taxon>Sar</taxon>
        <taxon>Stramenopiles</taxon>
        <taxon>Oomycota</taxon>
        <taxon>Saprolegniomycetes</taxon>
        <taxon>Saprolegniales</taxon>
        <taxon>Verrucalvaceae</taxon>
        <taxon>Aphanomyces</taxon>
    </lineage>
</organism>
<keyword evidence="6" id="KW-0812">Transmembrane</keyword>
<dbReference type="Gene3D" id="3.40.50.1820">
    <property type="entry name" value="alpha/beta hydrolase"/>
    <property type="match status" value="1"/>
</dbReference>
<evidence type="ECO:0000313" key="9">
    <source>
        <dbReference type="Proteomes" id="UP000332933"/>
    </source>
</evidence>
<name>A0A485KSD9_9STRA</name>
<dbReference type="EMBL" id="CAADRA010005262">
    <property type="protein sequence ID" value="VFT87821.1"/>
    <property type="molecule type" value="Genomic_DNA"/>
</dbReference>
<comment type="similarity">
    <text evidence="1">Belongs to the peptidase S10 family.</text>
</comment>
<dbReference type="PRINTS" id="PR00724">
    <property type="entry name" value="CRBOXYPTASEC"/>
</dbReference>
<keyword evidence="6" id="KW-1133">Transmembrane helix</keyword>
<keyword evidence="5" id="KW-0325">Glycoprotein</keyword>
<dbReference type="SUPFAM" id="SSF53474">
    <property type="entry name" value="alpha/beta-Hydrolases"/>
    <property type="match status" value="1"/>
</dbReference>
<dbReference type="InterPro" id="IPR029058">
    <property type="entry name" value="AB_hydrolase_fold"/>
</dbReference>
<dbReference type="GO" id="GO:0006508">
    <property type="term" value="P:proteolysis"/>
    <property type="evidence" value="ECO:0007669"/>
    <property type="project" value="UniProtKB-KW"/>
</dbReference>
<keyword evidence="9" id="KW-1185">Reference proteome</keyword>
<protein>
    <submittedName>
        <fullName evidence="8">Aste57867_10953 protein</fullName>
    </submittedName>
</protein>
<evidence type="ECO:0000256" key="3">
    <source>
        <dbReference type="ARBA" id="ARBA00022670"/>
    </source>
</evidence>
<evidence type="ECO:0000256" key="5">
    <source>
        <dbReference type="ARBA" id="ARBA00023180"/>
    </source>
</evidence>
<keyword evidence="2" id="KW-0121">Carboxypeptidase</keyword>
<dbReference type="PANTHER" id="PTHR11802:SF113">
    <property type="entry name" value="SERINE CARBOXYPEPTIDASE CTSA-4.1"/>
    <property type="match status" value="1"/>
</dbReference>
<dbReference type="Gene3D" id="1.10.287.410">
    <property type="match status" value="1"/>
</dbReference>